<proteinExistence type="predicted"/>
<dbReference type="CDD" id="cd07378">
    <property type="entry name" value="MPP_ACP5"/>
    <property type="match status" value="1"/>
</dbReference>
<dbReference type="GO" id="GO:0046872">
    <property type="term" value="F:metal ion binding"/>
    <property type="evidence" value="ECO:0007669"/>
    <property type="project" value="UniProtKB-KW"/>
</dbReference>
<evidence type="ECO:0000256" key="1">
    <source>
        <dbReference type="ARBA" id="ARBA00000032"/>
    </source>
</evidence>
<comment type="cofactor">
    <cofactor evidence="6">
        <name>Fe cation</name>
        <dbReference type="ChEBI" id="CHEBI:24875"/>
    </cofactor>
    <text evidence="6">Binds 2 iron ions per subunit.</text>
</comment>
<dbReference type="InterPro" id="IPR024927">
    <property type="entry name" value="Acid_PPase"/>
</dbReference>
<reference evidence="11" key="2">
    <citation type="submission" date="2012-11" db="EMBL/GenBank/DDBJ databases">
        <authorList>
            <person name="Kuo A."/>
            <person name="Curtis B.A."/>
            <person name="Tanifuji G."/>
            <person name="Burki F."/>
            <person name="Gruber A."/>
            <person name="Irimia M."/>
            <person name="Maruyama S."/>
            <person name="Arias M.C."/>
            <person name="Ball S.G."/>
            <person name="Gile G.H."/>
            <person name="Hirakawa Y."/>
            <person name="Hopkins J.F."/>
            <person name="Rensing S.A."/>
            <person name="Schmutz J."/>
            <person name="Symeonidi A."/>
            <person name="Elias M."/>
            <person name="Eveleigh R.J."/>
            <person name="Herman E.K."/>
            <person name="Klute M.J."/>
            <person name="Nakayama T."/>
            <person name="Obornik M."/>
            <person name="Reyes-Prieto A."/>
            <person name="Armbrust E.V."/>
            <person name="Aves S.J."/>
            <person name="Beiko R.G."/>
            <person name="Coutinho P."/>
            <person name="Dacks J.B."/>
            <person name="Durnford D.G."/>
            <person name="Fast N.M."/>
            <person name="Green B.R."/>
            <person name="Grisdale C."/>
            <person name="Hempe F."/>
            <person name="Henrissat B."/>
            <person name="Hoppner M.P."/>
            <person name="Ishida K.-I."/>
            <person name="Kim E."/>
            <person name="Koreny L."/>
            <person name="Kroth P.G."/>
            <person name="Liu Y."/>
            <person name="Malik S.-B."/>
            <person name="Maier U.G."/>
            <person name="McRose D."/>
            <person name="Mock T."/>
            <person name="Neilson J.A."/>
            <person name="Onodera N.T."/>
            <person name="Poole A.M."/>
            <person name="Pritham E.J."/>
            <person name="Richards T.A."/>
            <person name="Rocap G."/>
            <person name="Roy S.W."/>
            <person name="Sarai C."/>
            <person name="Schaack S."/>
            <person name="Shirato S."/>
            <person name="Slamovits C.H."/>
            <person name="Spencer D.F."/>
            <person name="Suzuki S."/>
            <person name="Worden A.Z."/>
            <person name="Zauner S."/>
            <person name="Barry K."/>
            <person name="Bell C."/>
            <person name="Bharti A.K."/>
            <person name="Crow J.A."/>
            <person name="Grimwood J."/>
            <person name="Kramer R."/>
            <person name="Lindquist E."/>
            <person name="Lucas S."/>
            <person name="Salamov A."/>
            <person name="McFadden G.I."/>
            <person name="Lane C.E."/>
            <person name="Keeling P.J."/>
            <person name="Gray M.W."/>
            <person name="Grigoriev I.V."/>
            <person name="Archibald J.M."/>
        </authorList>
    </citation>
    <scope>NUCLEOTIDE SEQUENCE</scope>
    <source>
        <strain evidence="11">CCMP2712</strain>
    </source>
</reference>
<keyword evidence="3 7" id="KW-0732">Signal</keyword>
<evidence type="ECO:0000256" key="2">
    <source>
        <dbReference type="ARBA" id="ARBA00012646"/>
    </source>
</evidence>
<keyword evidence="6" id="KW-0479">Metal-binding</keyword>
<dbReference type="GO" id="GO:0003993">
    <property type="term" value="F:acid phosphatase activity"/>
    <property type="evidence" value="ECO:0007669"/>
    <property type="project" value="UniProtKB-UniRule"/>
</dbReference>
<gene>
    <name evidence="9" type="ORF">GUITHDRAFT_103199</name>
</gene>
<dbReference type="EnsemblProtists" id="EKX51282">
    <property type="protein sequence ID" value="EKX51282"/>
    <property type="gene ID" value="GUITHDRAFT_103199"/>
</dbReference>
<feature type="binding site" evidence="6">
    <location>
        <position position="117"/>
    </location>
    <ligand>
        <name>Fe cation</name>
        <dbReference type="ChEBI" id="CHEBI:24875"/>
        <label>1</label>
    </ligand>
</feature>
<evidence type="ECO:0000256" key="4">
    <source>
        <dbReference type="ARBA" id="ARBA00022801"/>
    </source>
</evidence>
<organism evidence="9">
    <name type="scientific">Guillardia theta (strain CCMP2712)</name>
    <name type="common">Cryptophyte</name>
    <dbReference type="NCBI Taxonomy" id="905079"/>
    <lineage>
        <taxon>Eukaryota</taxon>
        <taxon>Cryptophyceae</taxon>
        <taxon>Pyrenomonadales</taxon>
        <taxon>Geminigeraceae</taxon>
        <taxon>Guillardia</taxon>
    </lineage>
</organism>
<dbReference type="PANTHER" id="PTHR10161">
    <property type="entry name" value="TARTRATE-RESISTANT ACID PHOSPHATASE TYPE 5"/>
    <property type="match status" value="1"/>
</dbReference>
<keyword evidence="11" id="KW-1185">Reference proteome</keyword>
<feature type="chain" id="PRO_5008771704" description="acid phosphatase" evidence="7">
    <location>
        <begin position="21"/>
        <end position="374"/>
    </location>
</feature>
<dbReference type="eggNOG" id="KOG2679">
    <property type="taxonomic scope" value="Eukaryota"/>
</dbReference>
<reference evidence="10" key="3">
    <citation type="submission" date="2015-06" db="UniProtKB">
        <authorList>
            <consortium name="EnsemblProtists"/>
        </authorList>
    </citation>
    <scope>IDENTIFICATION</scope>
</reference>
<dbReference type="PANTHER" id="PTHR10161:SF14">
    <property type="entry name" value="TARTRATE-RESISTANT ACID PHOSPHATASE TYPE 5"/>
    <property type="match status" value="1"/>
</dbReference>
<dbReference type="InterPro" id="IPR004843">
    <property type="entry name" value="Calcineurin-like_PHP"/>
</dbReference>
<dbReference type="InterPro" id="IPR051558">
    <property type="entry name" value="Metallophosphoesterase_PAP"/>
</dbReference>
<feature type="binding site" evidence="6">
    <location>
        <position position="67"/>
    </location>
    <ligand>
        <name>Fe cation</name>
        <dbReference type="ChEBI" id="CHEBI:24875"/>
        <label>1</label>
    </ligand>
</feature>
<name>L1JS79_GUITC</name>
<dbReference type="RefSeq" id="XP_005838262.1">
    <property type="nucleotide sequence ID" value="XM_005838205.1"/>
</dbReference>
<dbReference type="Gene3D" id="3.60.21.10">
    <property type="match status" value="1"/>
</dbReference>
<evidence type="ECO:0000256" key="7">
    <source>
        <dbReference type="SAM" id="SignalP"/>
    </source>
</evidence>
<evidence type="ECO:0000259" key="8">
    <source>
        <dbReference type="Pfam" id="PF00149"/>
    </source>
</evidence>
<evidence type="ECO:0000313" key="10">
    <source>
        <dbReference type="EnsemblProtists" id="EKX51282"/>
    </source>
</evidence>
<protein>
    <recommendedName>
        <fullName evidence="2 5">acid phosphatase</fullName>
        <ecNumber evidence="2 5">3.1.3.2</ecNumber>
    </recommendedName>
</protein>
<evidence type="ECO:0000256" key="3">
    <source>
        <dbReference type="ARBA" id="ARBA00022729"/>
    </source>
</evidence>
<sequence length="374" mass="41759">MLGHGVRVLVGLTVVAASLAVDAPLEYTGRCDEPGETCLITRADNPLPLVELPKYRDNALSFASIGDWGCGPYNCVLKPDPNHISAGATQKAVAGVMAQVAEKTGVQFVLAVGDNFYFHGVQDVNDPLFDSVWRDRFNQPSMNVPWYVTLGNHDHYGNPEAQIDYSKAGFDKRWILPNYYYTTVRDVGSNGKQLQLVFVDTVILDEGYGRTLLLEKIREGIVQPEALARYDSRFHIRQKAASEQLLWLEETLAQSTADWLIVIGHYPVYSGGEHGSTFSLVELVKPLLEKYKVDAYISGHDHNHQHLQHNGVQYYVSGNGCLRGIVKPLPMMEFGAVDPGFMHHQVDGDVMITTWIDMNGRAIYSHTLKQKRNV</sequence>
<feature type="binding site" evidence="6">
    <location>
        <position position="152"/>
    </location>
    <ligand>
        <name>Fe cation</name>
        <dbReference type="ChEBI" id="CHEBI:24875"/>
        <label>2</label>
    </ligand>
</feature>
<dbReference type="STRING" id="905079.L1JS79"/>
<evidence type="ECO:0000313" key="9">
    <source>
        <dbReference type="EMBL" id="EKX51282.1"/>
    </source>
</evidence>
<keyword evidence="5 6" id="KW-0408">Iron</keyword>
<feature type="binding site" evidence="6">
    <location>
        <position position="300"/>
    </location>
    <ligand>
        <name>Fe cation</name>
        <dbReference type="ChEBI" id="CHEBI:24875"/>
        <label>2</label>
    </ligand>
</feature>
<dbReference type="Proteomes" id="UP000011087">
    <property type="component" value="Unassembled WGS sequence"/>
</dbReference>
<comment type="catalytic activity">
    <reaction evidence="1 5">
        <text>a phosphate monoester + H2O = an alcohol + phosphate</text>
        <dbReference type="Rhea" id="RHEA:15017"/>
        <dbReference type="ChEBI" id="CHEBI:15377"/>
        <dbReference type="ChEBI" id="CHEBI:30879"/>
        <dbReference type="ChEBI" id="CHEBI:43474"/>
        <dbReference type="ChEBI" id="CHEBI:67140"/>
        <dbReference type="EC" id="3.1.3.2"/>
    </reaction>
</comment>
<feature type="binding site" evidence="6">
    <location>
        <position position="302"/>
    </location>
    <ligand>
        <name>Fe cation</name>
        <dbReference type="ChEBI" id="CHEBI:24875"/>
        <label>1</label>
    </ligand>
</feature>
<dbReference type="OMA" id="VWSIGNH"/>
<evidence type="ECO:0000256" key="5">
    <source>
        <dbReference type="PIRNR" id="PIRNR000898"/>
    </source>
</evidence>
<dbReference type="OrthoDB" id="411211at2759"/>
<dbReference type="PIRSF" id="PIRSF000898">
    <property type="entry name" value="Acid_Ptase_5"/>
    <property type="match status" value="1"/>
</dbReference>
<evidence type="ECO:0000256" key="6">
    <source>
        <dbReference type="PIRSR" id="PIRSR000898-1"/>
    </source>
</evidence>
<dbReference type="InterPro" id="IPR029052">
    <property type="entry name" value="Metallo-depent_PP-like"/>
</dbReference>
<dbReference type="HOGENOM" id="CLU_043332_1_0_1"/>
<feature type="domain" description="Calcineurin-like phosphoesterase" evidence="8">
    <location>
        <begin position="63"/>
        <end position="303"/>
    </location>
</feature>
<dbReference type="EC" id="3.1.3.2" evidence="2 5"/>
<dbReference type="EMBL" id="JH992976">
    <property type="protein sequence ID" value="EKX51282.1"/>
    <property type="molecule type" value="Genomic_DNA"/>
</dbReference>
<feature type="binding site" evidence="6">
    <location>
        <position position="265"/>
    </location>
    <ligand>
        <name>Fe cation</name>
        <dbReference type="ChEBI" id="CHEBI:24875"/>
        <label>2</label>
    </ligand>
</feature>
<reference evidence="9 11" key="1">
    <citation type="journal article" date="2012" name="Nature">
        <title>Algal genomes reveal evolutionary mosaicism and the fate of nucleomorphs.</title>
        <authorList>
            <consortium name="DOE Joint Genome Institute"/>
            <person name="Curtis B.A."/>
            <person name="Tanifuji G."/>
            <person name="Burki F."/>
            <person name="Gruber A."/>
            <person name="Irimia M."/>
            <person name="Maruyama S."/>
            <person name="Arias M.C."/>
            <person name="Ball S.G."/>
            <person name="Gile G.H."/>
            <person name="Hirakawa Y."/>
            <person name="Hopkins J.F."/>
            <person name="Kuo A."/>
            <person name="Rensing S.A."/>
            <person name="Schmutz J."/>
            <person name="Symeonidi A."/>
            <person name="Elias M."/>
            <person name="Eveleigh R.J."/>
            <person name="Herman E.K."/>
            <person name="Klute M.J."/>
            <person name="Nakayama T."/>
            <person name="Obornik M."/>
            <person name="Reyes-Prieto A."/>
            <person name="Armbrust E.V."/>
            <person name="Aves S.J."/>
            <person name="Beiko R.G."/>
            <person name="Coutinho P."/>
            <person name="Dacks J.B."/>
            <person name="Durnford D.G."/>
            <person name="Fast N.M."/>
            <person name="Green B.R."/>
            <person name="Grisdale C.J."/>
            <person name="Hempel F."/>
            <person name="Henrissat B."/>
            <person name="Hoppner M.P."/>
            <person name="Ishida K."/>
            <person name="Kim E."/>
            <person name="Koreny L."/>
            <person name="Kroth P.G."/>
            <person name="Liu Y."/>
            <person name="Malik S.B."/>
            <person name="Maier U.G."/>
            <person name="McRose D."/>
            <person name="Mock T."/>
            <person name="Neilson J.A."/>
            <person name="Onodera N.T."/>
            <person name="Poole A.M."/>
            <person name="Pritham E.J."/>
            <person name="Richards T.A."/>
            <person name="Rocap G."/>
            <person name="Roy S.W."/>
            <person name="Sarai C."/>
            <person name="Schaack S."/>
            <person name="Shirato S."/>
            <person name="Slamovits C.H."/>
            <person name="Spencer D.F."/>
            <person name="Suzuki S."/>
            <person name="Worden A.Z."/>
            <person name="Zauner S."/>
            <person name="Barry K."/>
            <person name="Bell C."/>
            <person name="Bharti A.K."/>
            <person name="Crow J.A."/>
            <person name="Grimwood J."/>
            <person name="Kramer R."/>
            <person name="Lindquist E."/>
            <person name="Lucas S."/>
            <person name="Salamov A."/>
            <person name="McFadden G.I."/>
            <person name="Lane C.E."/>
            <person name="Keeling P.J."/>
            <person name="Gray M.W."/>
            <person name="Grigoriev I.V."/>
            <person name="Archibald J.M."/>
        </authorList>
    </citation>
    <scope>NUCLEOTIDE SEQUENCE</scope>
    <source>
        <strain evidence="9 11">CCMP2712</strain>
    </source>
</reference>
<dbReference type="PaxDb" id="55529-EKX51282"/>
<dbReference type="Pfam" id="PF00149">
    <property type="entry name" value="Metallophos"/>
    <property type="match status" value="1"/>
</dbReference>
<feature type="binding site" evidence="6">
    <location>
        <position position="114"/>
    </location>
    <ligand>
        <name>Fe cation</name>
        <dbReference type="ChEBI" id="CHEBI:24875"/>
        <label>2</label>
    </ligand>
</feature>
<dbReference type="KEGG" id="gtt:GUITHDRAFT_103199"/>
<feature type="binding site" evidence="6">
    <location>
        <position position="114"/>
    </location>
    <ligand>
        <name>Fe cation</name>
        <dbReference type="ChEBI" id="CHEBI:24875"/>
        <label>1</label>
    </ligand>
</feature>
<feature type="signal peptide" evidence="7">
    <location>
        <begin position="1"/>
        <end position="20"/>
    </location>
</feature>
<dbReference type="GeneID" id="17307858"/>
<evidence type="ECO:0000313" key="11">
    <source>
        <dbReference type="Proteomes" id="UP000011087"/>
    </source>
</evidence>
<accession>L1JS79</accession>
<keyword evidence="4 5" id="KW-0378">Hydrolase</keyword>
<dbReference type="SUPFAM" id="SSF56300">
    <property type="entry name" value="Metallo-dependent phosphatases"/>
    <property type="match status" value="1"/>
</dbReference>
<dbReference type="AlphaFoldDB" id="L1JS79"/>